<proteinExistence type="predicted"/>
<evidence type="ECO:0000256" key="4">
    <source>
        <dbReference type="ARBA" id="ARBA00023136"/>
    </source>
</evidence>
<feature type="transmembrane region" description="Helical" evidence="5">
    <location>
        <begin position="69"/>
        <end position="88"/>
    </location>
</feature>
<feature type="transmembrane region" description="Helical" evidence="5">
    <location>
        <begin position="44"/>
        <end position="62"/>
    </location>
</feature>
<evidence type="ECO:0000256" key="3">
    <source>
        <dbReference type="ARBA" id="ARBA00022989"/>
    </source>
</evidence>
<evidence type="ECO:0000256" key="1">
    <source>
        <dbReference type="ARBA" id="ARBA00004141"/>
    </source>
</evidence>
<organism evidence="7 8">
    <name type="scientific">Demequina mangrovi</name>
    <dbReference type="NCBI Taxonomy" id="1043493"/>
    <lineage>
        <taxon>Bacteria</taxon>
        <taxon>Bacillati</taxon>
        <taxon>Actinomycetota</taxon>
        <taxon>Actinomycetes</taxon>
        <taxon>Micrococcales</taxon>
        <taxon>Demequinaceae</taxon>
        <taxon>Demequina</taxon>
    </lineage>
</organism>
<evidence type="ECO:0000313" key="7">
    <source>
        <dbReference type="EMBL" id="SEJ52980.1"/>
    </source>
</evidence>
<dbReference type="STRING" id="1043493.SAMN05421637_2164"/>
<keyword evidence="2 5" id="KW-0812">Transmembrane</keyword>
<name>A0A1H6ZTQ2_9MICO</name>
<feature type="transmembrane region" description="Helical" evidence="5">
    <location>
        <begin position="142"/>
        <end position="159"/>
    </location>
</feature>
<protein>
    <submittedName>
        <fullName evidence="7">Cation efflux family protein</fullName>
    </submittedName>
</protein>
<evidence type="ECO:0000256" key="2">
    <source>
        <dbReference type="ARBA" id="ARBA00022692"/>
    </source>
</evidence>
<evidence type="ECO:0000313" key="8">
    <source>
        <dbReference type="Proteomes" id="UP000183315"/>
    </source>
</evidence>
<comment type="subcellular location">
    <subcellularLocation>
        <location evidence="1">Membrane</location>
        <topology evidence="1">Multi-pass membrane protein</topology>
    </subcellularLocation>
</comment>
<keyword evidence="8" id="KW-1185">Reference proteome</keyword>
<sequence length="198" mass="20520">MTDVSALRRAVLAVALINLGYSVVEFTVSQLIGSVALVADSIDFLEDGVLNLLIFFAAAWPLHRRARVGHALAIVILVPAAVTLVTAVVKIIDPTRPETIPLTVTAFGALLANLAAAAILVRHRHTGGSMARAAWLSARNDALANVAILATAAIALAWVSGWPDIIVGVGIAALNADAGVKVWRAASAERLGAKQAEA</sequence>
<dbReference type="InterPro" id="IPR027469">
    <property type="entry name" value="Cation_efflux_TMD_sf"/>
</dbReference>
<dbReference type="GO" id="GO:0016020">
    <property type="term" value="C:membrane"/>
    <property type="evidence" value="ECO:0007669"/>
    <property type="project" value="UniProtKB-SubCell"/>
</dbReference>
<accession>A0A1H6ZTQ2</accession>
<feature type="transmembrane region" description="Helical" evidence="5">
    <location>
        <begin position="100"/>
        <end position="121"/>
    </location>
</feature>
<dbReference type="EMBL" id="FNZI01000004">
    <property type="protein sequence ID" value="SEJ52980.1"/>
    <property type="molecule type" value="Genomic_DNA"/>
</dbReference>
<evidence type="ECO:0000259" key="6">
    <source>
        <dbReference type="Pfam" id="PF01545"/>
    </source>
</evidence>
<reference evidence="8" key="1">
    <citation type="submission" date="2016-10" db="EMBL/GenBank/DDBJ databases">
        <authorList>
            <person name="Varghese N."/>
        </authorList>
    </citation>
    <scope>NUCLEOTIDE SEQUENCE [LARGE SCALE GENOMIC DNA]</scope>
    <source>
        <strain evidence="8">DSM 24868</strain>
    </source>
</reference>
<keyword evidence="4 5" id="KW-0472">Membrane</keyword>
<dbReference type="InterPro" id="IPR058533">
    <property type="entry name" value="Cation_efflux_TM"/>
</dbReference>
<dbReference type="AlphaFoldDB" id="A0A1H6ZTQ2"/>
<keyword evidence="3 5" id="KW-1133">Transmembrane helix</keyword>
<evidence type="ECO:0000256" key="5">
    <source>
        <dbReference type="SAM" id="Phobius"/>
    </source>
</evidence>
<dbReference type="Proteomes" id="UP000183315">
    <property type="component" value="Unassembled WGS sequence"/>
</dbReference>
<dbReference type="Gene3D" id="1.20.1510.10">
    <property type="entry name" value="Cation efflux protein transmembrane domain"/>
    <property type="match status" value="1"/>
</dbReference>
<feature type="transmembrane region" description="Helical" evidence="5">
    <location>
        <begin position="12"/>
        <end position="32"/>
    </location>
</feature>
<dbReference type="eggNOG" id="COG1230">
    <property type="taxonomic scope" value="Bacteria"/>
</dbReference>
<dbReference type="SUPFAM" id="SSF161111">
    <property type="entry name" value="Cation efflux protein transmembrane domain-like"/>
    <property type="match status" value="1"/>
</dbReference>
<dbReference type="GO" id="GO:0008324">
    <property type="term" value="F:monoatomic cation transmembrane transporter activity"/>
    <property type="evidence" value="ECO:0007669"/>
    <property type="project" value="InterPro"/>
</dbReference>
<dbReference type="Pfam" id="PF01545">
    <property type="entry name" value="Cation_efflux"/>
    <property type="match status" value="1"/>
</dbReference>
<dbReference type="OrthoDB" id="3254729at2"/>
<dbReference type="RefSeq" id="WP_042216118.1">
    <property type="nucleotide sequence ID" value="NZ_BBLU01000015.1"/>
</dbReference>
<gene>
    <name evidence="7" type="ORF">SAMN05421637_2164</name>
</gene>
<feature type="domain" description="Cation efflux protein transmembrane" evidence="6">
    <location>
        <begin position="12"/>
        <end position="184"/>
    </location>
</feature>